<feature type="domain" description="TCTP" evidence="3">
    <location>
        <begin position="1"/>
        <end position="177"/>
    </location>
</feature>
<dbReference type="PROSITE" id="PS51797">
    <property type="entry name" value="TCTP_3"/>
    <property type="match status" value="1"/>
</dbReference>
<reference evidence="4" key="2">
    <citation type="submission" date="2025-09" db="UniProtKB">
        <authorList>
            <consortium name="Ensembl"/>
        </authorList>
    </citation>
    <scope>IDENTIFICATION</scope>
</reference>
<keyword evidence="5" id="KW-1185">Reference proteome</keyword>
<evidence type="ECO:0000259" key="3">
    <source>
        <dbReference type="PROSITE" id="PS51797"/>
    </source>
</evidence>
<dbReference type="GO" id="GO:0005737">
    <property type="term" value="C:cytoplasm"/>
    <property type="evidence" value="ECO:0007669"/>
    <property type="project" value="TreeGrafter"/>
</dbReference>
<dbReference type="AlphaFoldDB" id="A0A3B4ANP1"/>
<dbReference type="Gene3D" id="2.170.150.10">
    <property type="entry name" value="Metal Binding Protein, Guanine Nucleotide Exchange Factor, Chain A"/>
    <property type="match status" value="1"/>
</dbReference>
<accession>A0A3B4ANP1</accession>
<sequence length="226" mass="25321">MIIYKCLITGDEMFSDIYEITVTEDGLFYEVQGKCISRKVGCIDDSLIGANASAEEVAEGTEEATESGVDIVLNHSLQQTPPYKKDEFMKYLKAYMKALKTKIEATSPESVTQFQEDAQKAGKKIKMLYAQYIELVFQFFTGASMNPEGTLAFLDYRPDGMTPFLTVFKSGLEIEKCVSTVCEFQNIACLEIKWTQGTIVRYLNANLALAILICSPLNRVPHINLE</sequence>
<name>A0A3B4ANP1_9GOBI</name>
<dbReference type="InterPro" id="IPR011323">
    <property type="entry name" value="Mss4/transl-control_tumour"/>
</dbReference>
<dbReference type="Proteomes" id="UP000261520">
    <property type="component" value="Unplaced"/>
</dbReference>
<comment type="similarity">
    <text evidence="2">Belongs to the TCTP family.</text>
</comment>
<dbReference type="FunFam" id="2.170.150.10:FF:000002">
    <property type="entry name" value="Translationally-controlled tumor protein homolog"/>
    <property type="match status" value="1"/>
</dbReference>
<dbReference type="GO" id="GO:0005509">
    <property type="term" value="F:calcium ion binding"/>
    <property type="evidence" value="ECO:0007669"/>
    <property type="project" value="TreeGrafter"/>
</dbReference>
<protein>
    <recommendedName>
        <fullName evidence="1">Translationally-controlled tumor protein homolog</fullName>
    </recommendedName>
</protein>
<dbReference type="SUPFAM" id="SSF51316">
    <property type="entry name" value="Mss4-like"/>
    <property type="match status" value="1"/>
</dbReference>
<evidence type="ECO:0000313" key="4">
    <source>
        <dbReference type="Ensembl" id="ENSPMGP00000018229.1"/>
    </source>
</evidence>
<dbReference type="InterPro" id="IPR011057">
    <property type="entry name" value="Mss4-like_sf"/>
</dbReference>
<evidence type="ECO:0000256" key="1">
    <source>
        <dbReference type="ARBA" id="ARBA00014759"/>
    </source>
</evidence>
<dbReference type="Pfam" id="PF00838">
    <property type="entry name" value="TCTP"/>
    <property type="match status" value="1"/>
</dbReference>
<organism evidence="4 5">
    <name type="scientific">Periophthalmus magnuspinnatus</name>
    <dbReference type="NCBI Taxonomy" id="409849"/>
    <lineage>
        <taxon>Eukaryota</taxon>
        <taxon>Metazoa</taxon>
        <taxon>Chordata</taxon>
        <taxon>Craniata</taxon>
        <taxon>Vertebrata</taxon>
        <taxon>Euteleostomi</taxon>
        <taxon>Actinopterygii</taxon>
        <taxon>Neopterygii</taxon>
        <taxon>Teleostei</taxon>
        <taxon>Neoteleostei</taxon>
        <taxon>Acanthomorphata</taxon>
        <taxon>Gobiaria</taxon>
        <taxon>Gobiiformes</taxon>
        <taxon>Gobioidei</taxon>
        <taxon>Gobiidae</taxon>
        <taxon>Oxudercinae</taxon>
        <taxon>Periophthalmus</taxon>
    </lineage>
</organism>
<evidence type="ECO:0000256" key="2">
    <source>
        <dbReference type="PROSITE-ProRule" id="PRU01133"/>
    </source>
</evidence>
<dbReference type="PANTHER" id="PTHR11991:SF0">
    <property type="entry name" value="TRANSLATIONALLY-CONTROLLED TUMOR PROTEIN"/>
    <property type="match status" value="1"/>
</dbReference>
<dbReference type="PRINTS" id="PR01653">
    <property type="entry name" value="TCTPROTEIN"/>
</dbReference>
<proteinExistence type="inferred from homology"/>
<dbReference type="STRING" id="409849.ENSPMGP00000018229"/>
<reference evidence="4" key="1">
    <citation type="submission" date="2025-08" db="UniProtKB">
        <authorList>
            <consortium name="Ensembl"/>
        </authorList>
    </citation>
    <scope>IDENTIFICATION</scope>
</reference>
<dbReference type="Ensembl" id="ENSPMGT00000019444.1">
    <property type="protein sequence ID" value="ENSPMGP00000018229.1"/>
    <property type="gene ID" value="ENSPMGG00000014591.1"/>
</dbReference>
<dbReference type="InterPro" id="IPR018103">
    <property type="entry name" value="Translation_control_tumour_CS"/>
</dbReference>
<dbReference type="PANTHER" id="PTHR11991">
    <property type="entry name" value="TRANSLATIONALLY CONTROLLED TUMOR PROTEIN-RELATED"/>
    <property type="match status" value="1"/>
</dbReference>
<evidence type="ECO:0000313" key="5">
    <source>
        <dbReference type="Proteomes" id="UP000261520"/>
    </source>
</evidence>
<dbReference type="PROSITE" id="PS01002">
    <property type="entry name" value="TCTP_1"/>
    <property type="match status" value="1"/>
</dbReference>
<dbReference type="InterPro" id="IPR018105">
    <property type="entry name" value="Translational_control_tumour_p"/>
</dbReference>
<dbReference type="InterPro" id="IPR034737">
    <property type="entry name" value="TCTP"/>
</dbReference>